<dbReference type="InterPro" id="IPR052811">
    <property type="entry name" value="Glucose_resp_signaling"/>
</dbReference>
<protein>
    <recommendedName>
        <fullName evidence="7">C2 domain protein</fullName>
    </recommendedName>
</protein>
<evidence type="ECO:0000256" key="1">
    <source>
        <dbReference type="SAM" id="MobiDB-lite"/>
    </source>
</evidence>
<dbReference type="SUPFAM" id="SSF49562">
    <property type="entry name" value="C2 domain (Calcium/lipid-binding domain, CaLB)"/>
    <property type="match status" value="1"/>
</dbReference>
<dbReference type="Gene3D" id="2.60.40.150">
    <property type="entry name" value="C2 domain"/>
    <property type="match status" value="1"/>
</dbReference>
<dbReference type="GeneID" id="96003135"/>
<dbReference type="PANTHER" id="PTHR47263">
    <property type="entry name" value="ADENYLATE CYCLASE ACTIVATION PROTEIN GIT1"/>
    <property type="match status" value="1"/>
</dbReference>
<dbReference type="SMART" id="SM00239">
    <property type="entry name" value="C2"/>
    <property type="match status" value="1"/>
</dbReference>
<dbReference type="Pfam" id="PF00168">
    <property type="entry name" value="C2"/>
    <property type="match status" value="1"/>
</dbReference>
<dbReference type="InterPro" id="IPR014770">
    <property type="entry name" value="Munc13_1"/>
</dbReference>
<evidence type="ECO:0000259" key="3">
    <source>
        <dbReference type="PROSITE" id="PS51258"/>
    </source>
</evidence>
<feature type="compositionally biased region" description="Polar residues" evidence="1">
    <location>
        <begin position="1"/>
        <end position="13"/>
    </location>
</feature>
<dbReference type="Gene3D" id="1.10.357.50">
    <property type="match status" value="1"/>
</dbReference>
<dbReference type="RefSeq" id="XP_069232820.1">
    <property type="nucleotide sequence ID" value="XM_069370297.1"/>
</dbReference>
<dbReference type="Pfam" id="PF06292">
    <property type="entry name" value="MUN"/>
    <property type="match status" value="2"/>
</dbReference>
<dbReference type="InterPro" id="IPR000008">
    <property type="entry name" value="C2_dom"/>
</dbReference>
<dbReference type="InterPro" id="IPR035892">
    <property type="entry name" value="C2_domain_sf"/>
</dbReference>
<evidence type="ECO:0000259" key="2">
    <source>
        <dbReference type="PROSITE" id="PS50004"/>
    </source>
</evidence>
<feature type="region of interest" description="Disordered" evidence="1">
    <location>
        <begin position="1"/>
        <end position="25"/>
    </location>
</feature>
<dbReference type="Gene3D" id="1.20.58.1100">
    <property type="match status" value="1"/>
</dbReference>
<evidence type="ECO:0000313" key="6">
    <source>
        <dbReference type="Proteomes" id="UP000803884"/>
    </source>
</evidence>
<name>A0AB34L1F0_9PEZI</name>
<dbReference type="PROSITE" id="PS51259">
    <property type="entry name" value="MHD2"/>
    <property type="match status" value="1"/>
</dbReference>
<dbReference type="CDD" id="cd04043">
    <property type="entry name" value="C2_Munc13_fungal"/>
    <property type="match status" value="1"/>
</dbReference>
<evidence type="ECO:0008006" key="7">
    <source>
        <dbReference type="Google" id="ProtNLM"/>
    </source>
</evidence>
<dbReference type="Proteomes" id="UP000803884">
    <property type="component" value="Unassembled WGS sequence"/>
</dbReference>
<feature type="domain" description="MHD2" evidence="4">
    <location>
        <begin position="1139"/>
        <end position="1261"/>
    </location>
</feature>
<evidence type="ECO:0000259" key="4">
    <source>
        <dbReference type="PROSITE" id="PS51259"/>
    </source>
</evidence>
<dbReference type="PROSITE" id="PS50004">
    <property type="entry name" value="C2"/>
    <property type="match status" value="1"/>
</dbReference>
<dbReference type="EMBL" id="JAAQHG020000004">
    <property type="protein sequence ID" value="KAL1589715.1"/>
    <property type="molecule type" value="Genomic_DNA"/>
</dbReference>
<feature type="domain" description="C2" evidence="2">
    <location>
        <begin position="909"/>
        <end position="1030"/>
    </location>
</feature>
<comment type="caution">
    <text evidence="5">The sequence shown here is derived from an EMBL/GenBank/DDBJ whole genome shotgun (WGS) entry which is preliminary data.</text>
</comment>
<reference evidence="5 6" key="1">
    <citation type="journal article" date="2020" name="Microbiol. Resour. Announc.">
        <title>Draft Genome Sequence of a Cladosporium Species Isolated from the Mesophotic Ascidian Didemnum maculosum.</title>
        <authorList>
            <person name="Gioti A."/>
            <person name="Siaperas R."/>
            <person name="Nikolaivits E."/>
            <person name="Le Goff G."/>
            <person name="Ouazzani J."/>
            <person name="Kotoulas G."/>
            <person name="Topakas E."/>
        </authorList>
    </citation>
    <scope>NUCLEOTIDE SEQUENCE [LARGE SCALE GENOMIC DNA]</scope>
    <source>
        <strain evidence="5 6">TM138-S3</strain>
    </source>
</reference>
<keyword evidence="6" id="KW-1185">Reference proteome</keyword>
<evidence type="ECO:0000313" key="5">
    <source>
        <dbReference type="EMBL" id="KAL1589715.1"/>
    </source>
</evidence>
<gene>
    <name evidence="5" type="ORF">WHR41_01691</name>
</gene>
<dbReference type="InterPro" id="IPR014772">
    <property type="entry name" value="Munc13_dom-2"/>
</dbReference>
<accession>A0AB34L1F0</accession>
<organism evidence="5 6">
    <name type="scientific">Cladosporium halotolerans</name>
    <dbReference type="NCBI Taxonomy" id="1052096"/>
    <lineage>
        <taxon>Eukaryota</taxon>
        <taxon>Fungi</taxon>
        <taxon>Dikarya</taxon>
        <taxon>Ascomycota</taxon>
        <taxon>Pezizomycotina</taxon>
        <taxon>Dothideomycetes</taxon>
        <taxon>Dothideomycetidae</taxon>
        <taxon>Cladosporiales</taxon>
        <taxon>Cladosporiaceae</taxon>
        <taxon>Cladosporium</taxon>
    </lineage>
</organism>
<sequence length="1396" mass="158077">MASSARTSVNSKRANSRPAASRDLRRNISYAKPPISDNEAYTYALRVAFLSYLLQPRQKRVQHVANTSKPIQRSSTSIQDMVKDFSLIRDSKSTRFPHAFMGALDKRITKVLVGQEKMPEYSDALVKRTFAAFLNEFKNPTFRKSMEKDRRVEDLLLIFFSKATSELQKGKAPDDDSWKMMVDRHVALFVRLISNVLKNNDWARERPELSSRLHTLETKLLQHDQDLADANHRAGGQGGQSVEVEVPRSYEVRDMPLVIRVCRIFAIPTAQAQNDINAHKEEWTETAALKDLKEYQNHLMLSTKATLTQGDFDTEEAFESWRKGETGDLSQMMLAIIQSNPELAKSSTSGALPAFKPSASVQAEIESSDGSRPHSIEGASSYMIDQPVDLSSLNLGGNSPRDSRSASVDGAEAKFTFIPLDARAYYRHILQVALTHDMKDEDLEPSSVSEDATEIKLLSLQSTELLNEVGLRWRIPFSTRLVLFLDVVKDKFLAQDASLETLDAAFLFVKEPPPEPSKKGKSAPALQAQANMFDRGKWTTYDQSVWQKALSALHDALLRELFTLFGNCYESKPPSIGVVLYVIDTHLYEDPLFSTTPEELDGFTNSLIESLRQKARDKYGEILSKHVPEQADEWEFAHIIKLGSAVVNLSEKIQKRYRKNPEVMGANPLSILVEEILPSFAEDARALVSRIMEMSKSKEEDVPIQDGFDLYKELVSIRQVHASALPGRDFGFHIEGLLQEFVWRWIAATDTKILDWIEGALAQDDFKVRTAHEGNIATDDERHSQSPIDVFRIFNQSIEQIVKLEWDDDLQYAKFMTATGKSIGAGVARYCELMERRFVAEMDRQTPEQEEAAQRTQKEKWVAMARDAWNQKEKVEPFQFLPESLVKLNNIEYATNQLDKLQHEINVDACAEVIQRRDPPPPRMRGNKYVFTIKIIEAEDLKAGDMNGLSDPYVVLGDEYQKRLAKTRTVYGNLNPRWDESVDIITTGPLNVIATVWDWDALGDHDCLGRTSLKLDPSHFNDFMPREYWLDLDTQGRLLVRVSMEGERDDIQFYFGKAFRTLKRTERDMTRKITDKLSAYIHQCLSRRTLRALTAQNINVQVTAGLNSMKGYWSKMSGRPTSMAAVPTPSTAPSQLDVNNALKPLLTYFDDNFAIMKQTLTDSAMVMVMTRLWKEVLVTLEGLLVPPLSDKISSQRPLTLQEVDVVYKWLQILFDFFHAVDEETSEVLGVPLDVLKSPKYHDLQNLNFFYFETTDNLIRTSEAMATATAARQQEAAARLNRLSAPPTFGNIGGAANSSIFAALPTRRSKSIMMSRNLGTMKKAKEEKRKEIQADPNDDMILRILRMRPEAERYLRDRSRQKERLAAAAAAELIVRQSLQAGKGGIGMIGRGASIVR</sequence>
<dbReference type="InterPro" id="IPR010439">
    <property type="entry name" value="MUN_dom"/>
</dbReference>
<dbReference type="PANTHER" id="PTHR47263:SF1">
    <property type="entry name" value="C2 DOMAIN PROTEIN (AFU_ORTHOLOGUE AFUA_7G02350)"/>
    <property type="match status" value="1"/>
</dbReference>
<dbReference type="PROSITE" id="PS51258">
    <property type="entry name" value="MHD1"/>
    <property type="match status" value="1"/>
</dbReference>
<proteinExistence type="predicted"/>
<feature type="domain" description="MHD1" evidence="3">
    <location>
        <begin position="708"/>
        <end position="834"/>
    </location>
</feature>